<dbReference type="PANTHER" id="PTHR24960:SF79">
    <property type="entry name" value="PHOTOSYSTEM I IRON-SULFUR CENTER"/>
    <property type="match status" value="1"/>
</dbReference>
<dbReference type="InterPro" id="IPR017900">
    <property type="entry name" value="4Fe4S_Fe_S_CS"/>
</dbReference>
<comment type="caution">
    <text evidence="9">The sequence shown here is derived from an EMBL/GenBank/DDBJ whole genome shotgun (WGS) entry which is preliminary data.</text>
</comment>
<dbReference type="PANTHER" id="PTHR24960">
    <property type="entry name" value="PHOTOSYSTEM I IRON-SULFUR CENTER-RELATED"/>
    <property type="match status" value="1"/>
</dbReference>
<name>A0AAW9IJD4_CLOPF</name>
<dbReference type="Pfam" id="PF10589">
    <property type="entry name" value="NADH_4Fe-4S"/>
    <property type="match status" value="1"/>
</dbReference>
<evidence type="ECO:0000256" key="4">
    <source>
        <dbReference type="ARBA" id="ARBA00022485"/>
    </source>
</evidence>
<feature type="domain" description="4Fe-4S ferredoxin-type" evidence="8">
    <location>
        <begin position="70"/>
        <end position="94"/>
    </location>
</feature>
<proteinExistence type="predicted"/>
<evidence type="ECO:0000313" key="9">
    <source>
        <dbReference type="EMBL" id="MDZ5001002.1"/>
    </source>
</evidence>
<dbReference type="Pfam" id="PF13237">
    <property type="entry name" value="Fer4_10"/>
    <property type="match status" value="1"/>
</dbReference>
<dbReference type="GO" id="GO:0051539">
    <property type="term" value="F:4 iron, 4 sulfur cluster binding"/>
    <property type="evidence" value="ECO:0007669"/>
    <property type="project" value="UniProtKB-KW"/>
</dbReference>
<dbReference type="InterPro" id="IPR019575">
    <property type="entry name" value="Nuop51_4Fe4S-bd"/>
</dbReference>
<dbReference type="Gene3D" id="1.20.1440.230">
    <property type="entry name" value="NADH-ubiquinone oxidoreductase 51kDa subunit, iron-sulphur binding domain"/>
    <property type="match status" value="1"/>
</dbReference>
<evidence type="ECO:0000256" key="1">
    <source>
        <dbReference type="ARBA" id="ARBA00001966"/>
    </source>
</evidence>
<dbReference type="InterPro" id="IPR037207">
    <property type="entry name" value="Nuop51_4Fe4S-bd_sf"/>
</dbReference>
<dbReference type="AlphaFoldDB" id="A0AAW9IJD4"/>
<comment type="cofactor">
    <cofactor evidence="1">
        <name>[4Fe-4S] cluster</name>
        <dbReference type="ChEBI" id="CHEBI:49883"/>
    </cofactor>
</comment>
<keyword evidence="4" id="KW-0004">4Fe-4S</keyword>
<dbReference type="GO" id="GO:0046872">
    <property type="term" value="F:metal ion binding"/>
    <property type="evidence" value="ECO:0007669"/>
    <property type="project" value="UniProtKB-KW"/>
</dbReference>
<reference evidence="9" key="1">
    <citation type="submission" date="2019-11" db="EMBL/GenBank/DDBJ databases">
        <title>Characterization of Clostridium perfringens isolates from swine manure treated agricultural soils.</title>
        <authorList>
            <person name="Wushke S.T."/>
        </authorList>
    </citation>
    <scope>NUCLEOTIDE SEQUENCE</scope>
    <source>
        <strain evidence="9">X26</strain>
    </source>
</reference>
<organism evidence="9 10">
    <name type="scientific">Clostridium perfringens</name>
    <dbReference type="NCBI Taxonomy" id="1502"/>
    <lineage>
        <taxon>Bacteria</taxon>
        <taxon>Bacillati</taxon>
        <taxon>Bacillota</taxon>
        <taxon>Clostridia</taxon>
        <taxon>Eubacteriales</taxon>
        <taxon>Clostridiaceae</taxon>
        <taxon>Clostridium</taxon>
    </lineage>
</organism>
<gene>
    <name evidence="9" type="ORF">GNF79_18440</name>
</gene>
<dbReference type="Gene3D" id="3.30.70.20">
    <property type="match status" value="1"/>
</dbReference>
<evidence type="ECO:0000256" key="7">
    <source>
        <dbReference type="ARBA" id="ARBA00023014"/>
    </source>
</evidence>
<evidence type="ECO:0000256" key="5">
    <source>
        <dbReference type="ARBA" id="ARBA00022723"/>
    </source>
</evidence>
<keyword evidence="5" id="KW-0479">Metal-binding</keyword>
<sequence>LCGLGEAAPNPVLSTLRFFGEEYKDHVVEKTCIAGVCKGLVKYEVADNCIGCTKCLRACPVLAIKGKIREKHVIDVKKCIKCGLCYEACPTKAI</sequence>
<evidence type="ECO:0000259" key="8">
    <source>
        <dbReference type="PROSITE" id="PS51379"/>
    </source>
</evidence>
<evidence type="ECO:0000256" key="3">
    <source>
        <dbReference type="ARBA" id="ARBA00013529"/>
    </source>
</evidence>
<protein>
    <recommendedName>
        <fullName evidence="3">Ferredoxin</fullName>
    </recommendedName>
</protein>
<dbReference type="RefSeq" id="WP_322459179.1">
    <property type="nucleotide sequence ID" value="NZ_WNVC01000908.1"/>
</dbReference>
<feature type="non-terminal residue" evidence="9">
    <location>
        <position position="1"/>
    </location>
</feature>
<feature type="domain" description="4Fe-4S ferredoxin-type" evidence="8">
    <location>
        <begin position="39"/>
        <end position="69"/>
    </location>
</feature>
<evidence type="ECO:0000256" key="6">
    <source>
        <dbReference type="ARBA" id="ARBA00023004"/>
    </source>
</evidence>
<evidence type="ECO:0000256" key="2">
    <source>
        <dbReference type="ARBA" id="ARBA00003532"/>
    </source>
</evidence>
<comment type="function">
    <text evidence="2">Ferredoxins are iron-sulfur proteins that transfer electrons in a wide variety of metabolic reactions.</text>
</comment>
<dbReference type="SUPFAM" id="SSF54862">
    <property type="entry name" value="4Fe-4S ferredoxins"/>
    <property type="match status" value="1"/>
</dbReference>
<dbReference type="EMBL" id="WNVC01000908">
    <property type="protein sequence ID" value="MDZ5001002.1"/>
    <property type="molecule type" value="Genomic_DNA"/>
</dbReference>
<keyword evidence="7" id="KW-0411">Iron-sulfur</keyword>
<dbReference type="PROSITE" id="PS51379">
    <property type="entry name" value="4FE4S_FER_2"/>
    <property type="match status" value="2"/>
</dbReference>
<accession>A0AAW9IJD4</accession>
<evidence type="ECO:0000313" key="10">
    <source>
        <dbReference type="Proteomes" id="UP001291306"/>
    </source>
</evidence>
<dbReference type="InterPro" id="IPR017896">
    <property type="entry name" value="4Fe4S_Fe-S-bd"/>
</dbReference>
<keyword evidence="6" id="KW-0408">Iron</keyword>
<dbReference type="Proteomes" id="UP001291306">
    <property type="component" value="Unassembled WGS sequence"/>
</dbReference>
<dbReference type="InterPro" id="IPR050157">
    <property type="entry name" value="PSI_iron-sulfur_center"/>
</dbReference>
<dbReference type="PROSITE" id="PS00198">
    <property type="entry name" value="4FE4S_FER_1"/>
    <property type="match status" value="1"/>
</dbReference>